<dbReference type="Proteomes" id="UP000796761">
    <property type="component" value="Unassembled WGS sequence"/>
</dbReference>
<dbReference type="EMBL" id="SWJQ01000035">
    <property type="protein sequence ID" value="TRZ25001.1"/>
    <property type="molecule type" value="Genomic_DNA"/>
</dbReference>
<reference evidence="1" key="1">
    <citation type="submission" date="2019-04" db="EMBL/GenBank/DDBJ databases">
        <title>Genome assembly of Zosterops borbonicus 15179.</title>
        <authorList>
            <person name="Leroy T."/>
            <person name="Anselmetti Y."/>
            <person name="Tilak M.-K."/>
            <person name="Nabholz B."/>
        </authorList>
    </citation>
    <scope>NUCLEOTIDE SEQUENCE</scope>
    <source>
        <strain evidence="1">HGM_15179</strain>
        <tissue evidence="1">Muscle</tissue>
    </source>
</reference>
<comment type="caution">
    <text evidence="1">The sequence shown here is derived from an EMBL/GenBank/DDBJ whole genome shotgun (WGS) entry which is preliminary data.</text>
</comment>
<sequence>MFILKIILFDEDNATVEGNDLLLDVQMEISLSSESSLFSKTQFVGKPREYKSPREVLNIAMCSQECCEFPQDPEGV</sequence>
<name>A0A8K1GWA0_9PASS</name>
<evidence type="ECO:0000313" key="2">
    <source>
        <dbReference type="Proteomes" id="UP000796761"/>
    </source>
</evidence>
<evidence type="ECO:0000313" key="1">
    <source>
        <dbReference type="EMBL" id="TRZ25001.1"/>
    </source>
</evidence>
<dbReference type="AlphaFoldDB" id="A0A8K1GWA0"/>
<keyword evidence="2" id="KW-1185">Reference proteome</keyword>
<accession>A0A8K1GWA0</accession>
<gene>
    <name evidence="1" type="ORF">HGM15179_002106</name>
</gene>
<protein>
    <submittedName>
        <fullName evidence="1">Uncharacterized protein</fullName>
    </submittedName>
</protein>
<proteinExistence type="predicted"/>
<organism evidence="1 2">
    <name type="scientific">Zosterops borbonicus</name>
    <dbReference type="NCBI Taxonomy" id="364589"/>
    <lineage>
        <taxon>Eukaryota</taxon>
        <taxon>Metazoa</taxon>
        <taxon>Chordata</taxon>
        <taxon>Craniata</taxon>
        <taxon>Vertebrata</taxon>
        <taxon>Euteleostomi</taxon>
        <taxon>Archelosauria</taxon>
        <taxon>Archosauria</taxon>
        <taxon>Dinosauria</taxon>
        <taxon>Saurischia</taxon>
        <taxon>Theropoda</taxon>
        <taxon>Coelurosauria</taxon>
        <taxon>Aves</taxon>
        <taxon>Neognathae</taxon>
        <taxon>Neoaves</taxon>
        <taxon>Telluraves</taxon>
        <taxon>Australaves</taxon>
        <taxon>Passeriformes</taxon>
        <taxon>Sylvioidea</taxon>
        <taxon>Zosteropidae</taxon>
        <taxon>Zosterops</taxon>
    </lineage>
</organism>